<comment type="catalytic activity">
    <reaction evidence="6">
        <text>Release of N-terminal amino acids, preferentially methionine, from peptides and arylamides.</text>
        <dbReference type="EC" id="3.4.11.18"/>
    </reaction>
</comment>
<feature type="domain" description="Peptidase M24" evidence="7">
    <location>
        <begin position="13"/>
        <end position="244"/>
    </location>
</feature>
<evidence type="ECO:0000256" key="2">
    <source>
        <dbReference type="ARBA" id="ARBA00022438"/>
    </source>
</evidence>
<dbReference type="InterPro" id="IPR001714">
    <property type="entry name" value="Pept_M24_MAP"/>
</dbReference>
<evidence type="ECO:0000256" key="3">
    <source>
        <dbReference type="ARBA" id="ARBA00022670"/>
    </source>
</evidence>
<evidence type="ECO:0000313" key="8">
    <source>
        <dbReference type="EMBL" id="KKP44903.1"/>
    </source>
</evidence>
<keyword evidence="3 6" id="KW-0645">Protease</keyword>
<dbReference type="GO" id="GO:0006508">
    <property type="term" value="P:proteolysis"/>
    <property type="evidence" value="ECO:0007669"/>
    <property type="project" value="UniProtKB-KW"/>
</dbReference>
<protein>
    <recommendedName>
        <fullName evidence="6">Methionine aminopeptidase</fullName>
        <ecNumber evidence="6">3.4.11.18</ecNumber>
    </recommendedName>
</protein>
<dbReference type="InterPro" id="IPR000994">
    <property type="entry name" value="Pept_M24"/>
</dbReference>
<keyword evidence="4 6" id="KW-0479">Metal-binding</keyword>
<dbReference type="EMBL" id="LBOW01000005">
    <property type="protein sequence ID" value="KKP44903.1"/>
    <property type="molecule type" value="Genomic_DNA"/>
</dbReference>
<dbReference type="SUPFAM" id="SSF55920">
    <property type="entry name" value="Creatinase/aminopeptidase"/>
    <property type="match status" value="1"/>
</dbReference>
<dbReference type="InterPro" id="IPR036005">
    <property type="entry name" value="Creatinase/aminopeptidase-like"/>
</dbReference>
<dbReference type="PRINTS" id="PR00599">
    <property type="entry name" value="MAPEPTIDASE"/>
</dbReference>
<dbReference type="EC" id="3.4.11.18" evidence="6"/>
<dbReference type="Gene3D" id="3.90.230.10">
    <property type="entry name" value="Creatinase/methionine aminopeptidase superfamily"/>
    <property type="match status" value="1"/>
</dbReference>
<organism evidence="8 9">
    <name type="scientific">Candidatus Woesebacteria bacterium GW2011_GWB1_33_22</name>
    <dbReference type="NCBI Taxonomy" id="1618566"/>
    <lineage>
        <taxon>Bacteria</taxon>
        <taxon>Candidatus Woeseibacteriota</taxon>
    </lineage>
</organism>
<dbReference type="InterPro" id="IPR002467">
    <property type="entry name" value="Pept_M24A_MAP1"/>
</dbReference>
<dbReference type="PANTHER" id="PTHR43330">
    <property type="entry name" value="METHIONINE AMINOPEPTIDASE"/>
    <property type="match status" value="1"/>
</dbReference>
<dbReference type="PATRIC" id="fig|1618566.3.peg.523"/>
<comment type="function">
    <text evidence="1">Removes the N-terminal methionine from nascent proteins. The N-terminal methionine is often cleaved when the second residue in the primary sequence is small and uncharged (Met-Ala-, Cys, Gly, Pro, Ser, Thr, or Val). Requires deformylation of the N(alpha)-formylated initiator methionine before it can be hydrolyzed.</text>
</comment>
<comment type="caution">
    <text evidence="8">The sequence shown here is derived from an EMBL/GenBank/DDBJ whole genome shotgun (WGS) entry which is preliminary data.</text>
</comment>
<evidence type="ECO:0000259" key="7">
    <source>
        <dbReference type="Pfam" id="PF00557"/>
    </source>
</evidence>
<reference evidence="8 9" key="1">
    <citation type="journal article" date="2015" name="Nature">
        <title>rRNA introns, odd ribosomes, and small enigmatic genomes across a large radiation of phyla.</title>
        <authorList>
            <person name="Brown C.T."/>
            <person name="Hug L.A."/>
            <person name="Thomas B.C."/>
            <person name="Sharon I."/>
            <person name="Castelle C.J."/>
            <person name="Singh A."/>
            <person name="Wilkins M.J."/>
            <person name="Williams K.H."/>
            <person name="Banfield J.F."/>
        </authorList>
    </citation>
    <scope>NUCLEOTIDE SEQUENCE [LARGE SCALE GENOMIC DNA]</scope>
</reference>
<dbReference type="STRING" id="1618566.UR35_C0005G0033"/>
<evidence type="ECO:0000256" key="6">
    <source>
        <dbReference type="RuleBase" id="RU003653"/>
    </source>
</evidence>
<evidence type="ECO:0000256" key="5">
    <source>
        <dbReference type="ARBA" id="ARBA00022801"/>
    </source>
</evidence>
<sequence>MDKFSLKTPEELEIMREGGKKLSFIKNELFKAVKVGVSASVIDDLAEMLILESGGKPSFKMVKGYSWSTCINVNNGVVHGIPHKSLVFKEGDLVSIDLGLYYKGFHTDTSISFDLNGSKEVKIFLNAGKLAFDNAISSIDPNNSYVYDISKAIEDTVKKYGFRPILDLTGHGIGKNLHENPYIPCFTEGLRIESIKIVPGMAIAVEVMYVAGSSNLVKENDGWTITTQDGKIAGLFEDTIIVTEKGYEKIT</sequence>
<dbReference type="AlphaFoldDB" id="A0A0F9ZL03"/>
<dbReference type="GO" id="GO:0070006">
    <property type="term" value="F:metalloaminopeptidase activity"/>
    <property type="evidence" value="ECO:0007669"/>
    <property type="project" value="InterPro"/>
</dbReference>
<evidence type="ECO:0000313" key="9">
    <source>
        <dbReference type="Proteomes" id="UP000034778"/>
    </source>
</evidence>
<dbReference type="GO" id="GO:0005829">
    <property type="term" value="C:cytosol"/>
    <property type="evidence" value="ECO:0007669"/>
    <property type="project" value="TreeGrafter"/>
</dbReference>
<keyword evidence="5" id="KW-0378">Hydrolase</keyword>
<comment type="similarity">
    <text evidence="6">Belongs to the peptidase M24A family.</text>
</comment>
<proteinExistence type="inferred from homology"/>
<name>A0A0F9ZL03_9BACT</name>
<dbReference type="NCBIfam" id="TIGR00500">
    <property type="entry name" value="met_pdase_I"/>
    <property type="match status" value="1"/>
</dbReference>
<gene>
    <name evidence="8" type="ORF">UR35_C0005G0033</name>
</gene>
<keyword evidence="2 6" id="KW-0031">Aminopeptidase</keyword>
<dbReference type="GO" id="GO:0004239">
    <property type="term" value="F:initiator methionyl aminopeptidase activity"/>
    <property type="evidence" value="ECO:0007669"/>
    <property type="project" value="UniProtKB-EC"/>
</dbReference>
<comment type="cofactor">
    <cofactor evidence="6">
        <name>Co(2+)</name>
        <dbReference type="ChEBI" id="CHEBI:48828"/>
    </cofactor>
    <cofactor evidence="6">
        <name>Zn(2+)</name>
        <dbReference type="ChEBI" id="CHEBI:29105"/>
    </cofactor>
    <cofactor evidence="6">
        <name>Mn(2+)</name>
        <dbReference type="ChEBI" id="CHEBI:29035"/>
    </cofactor>
    <cofactor evidence="6">
        <name>Fe(2+)</name>
        <dbReference type="ChEBI" id="CHEBI:29033"/>
    </cofactor>
    <text evidence="6">Binds 2 divalent metal cations per subunit. Has a high-affinity and a low affinity metal-binding site. The true nature of the physiological cofactor is under debate. The enzyme is active with cobalt, zinc, manganese or divalent iron ions.</text>
</comment>
<dbReference type="Pfam" id="PF00557">
    <property type="entry name" value="Peptidase_M24"/>
    <property type="match status" value="1"/>
</dbReference>
<evidence type="ECO:0000256" key="4">
    <source>
        <dbReference type="ARBA" id="ARBA00022723"/>
    </source>
</evidence>
<evidence type="ECO:0000256" key="1">
    <source>
        <dbReference type="ARBA" id="ARBA00002521"/>
    </source>
</evidence>
<accession>A0A0F9ZL03</accession>
<dbReference type="Proteomes" id="UP000034778">
    <property type="component" value="Unassembled WGS sequence"/>
</dbReference>
<dbReference type="GO" id="GO:0046872">
    <property type="term" value="F:metal ion binding"/>
    <property type="evidence" value="ECO:0007669"/>
    <property type="project" value="UniProtKB-KW"/>
</dbReference>
<dbReference type="PANTHER" id="PTHR43330:SF27">
    <property type="entry name" value="METHIONINE AMINOPEPTIDASE"/>
    <property type="match status" value="1"/>
</dbReference>